<dbReference type="OrthoDB" id="958254at2759"/>
<dbReference type="HOGENOM" id="CLU_072148_2_1_1"/>
<keyword evidence="5" id="KW-0325">Glycoprotein</keyword>
<evidence type="ECO:0000256" key="3">
    <source>
        <dbReference type="ARBA" id="ARBA00022525"/>
    </source>
</evidence>
<dbReference type="GO" id="GO:0016671">
    <property type="term" value="F:oxidoreductase activity, acting on a sulfur group of donors, disulfide as acceptor"/>
    <property type="evidence" value="ECO:0007669"/>
    <property type="project" value="InterPro"/>
</dbReference>
<name>A0A0C9UEN0_SPHS4</name>
<dbReference type="AlphaFoldDB" id="A0A0C9UEN0"/>
<dbReference type="PANTHER" id="PTHR13234:SF8">
    <property type="entry name" value="GAMMA-INTERFERON-INDUCIBLE LYSOSOMAL THIOL REDUCTASE"/>
    <property type="match status" value="1"/>
</dbReference>
<protein>
    <submittedName>
        <fullName evidence="7">Uncharacterized protein</fullName>
    </submittedName>
</protein>
<keyword evidence="4 6" id="KW-0732">Signal</keyword>
<keyword evidence="8" id="KW-1185">Reference proteome</keyword>
<evidence type="ECO:0000256" key="4">
    <source>
        <dbReference type="ARBA" id="ARBA00022729"/>
    </source>
</evidence>
<evidence type="ECO:0000313" key="7">
    <source>
        <dbReference type="EMBL" id="KIJ27452.1"/>
    </source>
</evidence>
<feature type="chain" id="PRO_5002204176" evidence="6">
    <location>
        <begin position="18"/>
        <end position="240"/>
    </location>
</feature>
<dbReference type="Proteomes" id="UP000054279">
    <property type="component" value="Unassembled WGS sequence"/>
</dbReference>
<comment type="subcellular location">
    <subcellularLocation>
        <location evidence="1">Secreted</location>
    </subcellularLocation>
</comment>
<comment type="similarity">
    <text evidence="2">Belongs to the GILT family.</text>
</comment>
<reference evidence="7 8" key="1">
    <citation type="submission" date="2014-06" db="EMBL/GenBank/DDBJ databases">
        <title>Evolutionary Origins and Diversification of the Mycorrhizal Mutualists.</title>
        <authorList>
            <consortium name="DOE Joint Genome Institute"/>
            <consortium name="Mycorrhizal Genomics Consortium"/>
            <person name="Kohler A."/>
            <person name="Kuo A."/>
            <person name="Nagy L.G."/>
            <person name="Floudas D."/>
            <person name="Copeland A."/>
            <person name="Barry K.W."/>
            <person name="Cichocki N."/>
            <person name="Veneault-Fourrey C."/>
            <person name="LaButti K."/>
            <person name="Lindquist E.A."/>
            <person name="Lipzen A."/>
            <person name="Lundell T."/>
            <person name="Morin E."/>
            <person name="Murat C."/>
            <person name="Riley R."/>
            <person name="Ohm R."/>
            <person name="Sun H."/>
            <person name="Tunlid A."/>
            <person name="Henrissat B."/>
            <person name="Grigoriev I.V."/>
            <person name="Hibbett D.S."/>
            <person name="Martin F."/>
        </authorList>
    </citation>
    <scope>NUCLEOTIDE SEQUENCE [LARGE SCALE GENOMIC DNA]</scope>
    <source>
        <strain evidence="7 8">SS14</strain>
    </source>
</reference>
<gene>
    <name evidence="7" type="ORF">M422DRAFT_236067</name>
</gene>
<dbReference type="Pfam" id="PF03227">
    <property type="entry name" value="GILT"/>
    <property type="match status" value="1"/>
</dbReference>
<evidence type="ECO:0000256" key="6">
    <source>
        <dbReference type="SAM" id="SignalP"/>
    </source>
</evidence>
<feature type="signal peptide" evidence="6">
    <location>
        <begin position="1"/>
        <end position="17"/>
    </location>
</feature>
<keyword evidence="3" id="KW-0964">Secreted</keyword>
<evidence type="ECO:0000256" key="5">
    <source>
        <dbReference type="ARBA" id="ARBA00023180"/>
    </source>
</evidence>
<evidence type="ECO:0000256" key="2">
    <source>
        <dbReference type="ARBA" id="ARBA00005679"/>
    </source>
</evidence>
<sequence>MLVGLSIVLILAGVINAAQIPSNDVVTPEHKTRVPITLGVMSRYPDALLCESVLNNVFEKTWDIIDVNLTFIAKIDPSEPAFGVTCLHGEGECRGNIHELCAMTLAHTQQDWWEFVQCLNFEGTEHVGEVDLSRKCAEVTGILWDDAVEEVEGEGELEWWVNVKTRVGMRTCIEDRNLGLELLKRSAKETAGLGVTTSCSILITSKIRCIHDSEWKQCETGHEEEDFLRFIQDEYTRLNP</sequence>
<dbReference type="EMBL" id="KN837335">
    <property type="protein sequence ID" value="KIJ27452.1"/>
    <property type="molecule type" value="Genomic_DNA"/>
</dbReference>
<accession>A0A0C9UEN0</accession>
<proteinExistence type="inferred from homology"/>
<dbReference type="InterPro" id="IPR004911">
    <property type="entry name" value="Interferon-induced_GILT"/>
</dbReference>
<organism evidence="7 8">
    <name type="scientific">Sphaerobolus stellatus (strain SS14)</name>
    <dbReference type="NCBI Taxonomy" id="990650"/>
    <lineage>
        <taxon>Eukaryota</taxon>
        <taxon>Fungi</taxon>
        <taxon>Dikarya</taxon>
        <taxon>Basidiomycota</taxon>
        <taxon>Agaricomycotina</taxon>
        <taxon>Agaricomycetes</taxon>
        <taxon>Phallomycetidae</taxon>
        <taxon>Geastrales</taxon>
        <taxon>Sphaerobolaceae</taxon>
        <taxon>Sphaerobolus</taxon>
    </lineage>
</organism>
<dbReference type="GO" id="GO:0005576">
    <property type="term" value="C:extracellular region"/>
    <property type="evidence" value="ECO:0007669"/>
    <property type="project" value="UniProtKB-SubCell"/>
</dbReference>
<dbReference type="PANTHER" id="PTHR13234">
    <property type="entry name" value="GAMMA-INTERFERON INDUCIBLE LYSOSOMAL THIOL REDUCTASE GILT"/>
    <property type="match status" value="1"/>
</dbReference>
<evidence type="ECO:0000256" key="1">
    <source>
        <dbReference type="ARBA" id="ARBA00004613"/>
    </source>
</evidence>
<evidence type="ECO:0000313" key="8">
    <source>
        <dbReference type="Proteomes" id="UP000054279"/>
    </source>
</evidence>